<feature type="binding site" evidence="11">
    <location>
        <position position="242"/>
    </location>
    <ligand>
        <name>substrate</name>
    </ligand>
</feature>
<feature type="binding site" evidence="11">
    <location>
        <begin position="302"/>
        <end position="304"/>
    </location>
    <ligand>
        <name>substrate</name>
    </ligand>
</feature>
<evidence type="ECO:0000256" key="10">
    <source>
        <dbReference type="PIRSR" id="PIRSR038994-1"/>
    </source>
</evidence>
<evidence type="ECO:0000313" key="15">
    <source>
        <dbReference type="Proteomes" id="UP000535437"/>
    </source>
</evidence>
<comment type="similarity">
    <text evidence="1 9">Belongs to the metallo-dependent hydrolases superfamily. NagA family.</text>
</comment>
<evidence type="ECO:0000256" key="6">
    <source>
        <dbReference type="ARBA" id="ARBA00023277"/>
    </source>
</evidence>
<dbReference type="PANTHER" id="PTHR11113:SF14">
    <property type="entry name" value="N-ACETYLGLUCOSAMINE-6-PHOSPHATE DEACETYLASE"/>
    <property type="match status" value="1"/>
</dbReference>
<dbReference type="InterPro" id="IPR032466">
    <property type="entry name" value="Metal_Hydrolase"/>
</dbReference>
<evidence type="ECO:0000256" key="7">
    <source>
        <dbReference type="ARBA" id="ARBA00047647"/>
    </source>
</evidence>
<evidence type="ECO:0000256" key="3">
    <source>
        <dbReference type="ARBA" id="ARBA00018029"/>
    </source>
</evidence>
<keyword evidence="4 12" id="KW-0479">Metal-binding</keyword>
<evidence type="ECO:0000256" key="9">
    <source>
        <dbReference type="PIRNR" id="PIRNR038994"/>
    </source>
</evidence>
<dbReference type="Proteomes" id="UP000535437">
    <property type="component" value="Unassembled WGS sequence"/>
</dbReference>
<feature type="binding site" evidence="11">
    <location>
        <begin position="210"/>
        <end position="211"/>
    </location>
    <ligand>
        <name>substrate</name>
    </ligand>
</feature>
<feature type="binding site" evidence="11">
    <location>
        <position position="218"/>
    </location>
    <ligand>
        <name>substrate</name>
    </ligand>
</feature>
<comment type="pathway">
    <text evidence="8">Amino-sugar metabolism; N-acetylneuraminate degradation; D-fructose 6-phosphate from N-acetylneuraminate: step 4/5.</text>
</comment>
<evidence type="ECO:0000256" key="1">
    <source>
        <dbReference type="ARBA" id="ARBA00010716"/>
    </source>
</evidence>
<dbReference type="CDD" id="cd00854">
    <property type="entry name" value="NagA"/>
    <property type="match status" value="1"/>
</dbReference>
<comment type="catalytic activity">
    <reaction evidence="7">
        <text>N-acetyl-D-glucosamine 6-phosphate + H2O = D-glucosamine 6-phosphate + acetate</text>
        <dbReference type="Rhea" id="RHEA:22936"/>
        <dbReference type="ChEBI" id="CHEBI:15377"/>
        <dbReference type="ChEBI" id="CHEBI:30089"/>
        <dbReference type="ChEBI" id="CHEBI:57513"/>
        <dbReference type="ChEBI" id="CHEBI:58725"/>
        <dbReference type="EC" id="3.5.1.25"/>
    </reaction>
</comment>
<sequence length="382" mass="39745">MTLVHASAALTPDGDISPWWVRLRGEVIVEAGPGEPPEPAEVTIAEGVLSPGFVDVHVHGGGGASFLDGPDAARTARAAHLRHGTTTMLASLVTDPYPAMRTSLAGLRPLVDSGEIAGVHLEGPWLNSRRRGAHHEEHLRDPDAEVLDEFLATGLIRMVTLAPELAGGMEAVSRIVESGVVAAVGHTEASYEQTRQALARGASVGTHLFNAMPSLHHRRPGPIAALLEDPEAWVELIADGIHVHPSVQRLAFTTKAQRCVLVSDAMSAAAAADGRYRLGSLEVRVDGGEARVVEASGELGSIAGSTLTVSAAVRHSVLTADIPLAQALIAATANPARMVGLEDVGALAPGNRADLVLLDDDLQVTGVMSRGVWQPGTAGSTD</sequence>
<dbReference type="EMBL" id="JACCFY010000001">
    <property type="protein sequence ID" value="NYJ78282.1"/>
    <property type="molecule type" value="Genomic_DNA"/>
</dbReference>
<comment type="cofactor">
    <cofactor evidence="12">
        <name>a divalent metal cation</name>
        <dbReference type="ChEBI" id="CHEBI:60240"/>
    </cofactor>
    <text evidence="12">Binds 1 divalent metal cation per subunit.</text>
</comment>
<proteinExistence type="inferred from homology"/>
<dbReference type="PIRSF" id="PIRSF038994">
    <property type="entry name" value="NagA"/>
    <property type="match status" value="1"/>
</dbReference>
<evidence type="ECO:0000256" key="2">
    <source>
        <dbReference type="ARBA" id="ARBA00011899"/>
    </source>
</evidence>
<dbReference type="RefSeq" id="WP_179541646.1">
    <property type="nucleotide sequence ID" value="NZ_BAAALL010000002.1"/>
</dbReference>
<dbReference type="Gene3D" id="2.30.40.10">
    <property type="entry name" value="Urease, subunit C, domain 1"/>
    <property type="match status" value="1"/>
</dbReference>
<dbReference type="GO" id="GO:0006046">
    <property type="term" value="P:N-acetylglucosamine catabolic process"/>
    <property type="evidence" value="ECO:0007669"/>
    <property type="project" value="TreeGrafter"/>
</dbReference>
<feature type="binding site" evidence="12">
    <location>
        <position position="122"/>
    </location>
    <ligand>
        <name>Zn(2+)</name>
        <dbReference type="ChEBI" id="CHEBI:29105"/>
    </ligand>
</feature>
<dbReference type="SUPFAM" id="SSF51556">
    <property type="entry name" value="Metallo-dependent hydrolases"/>
    <property type="match status" value="1"/>
</dbReference>
<reference evidence="14 15" key="1">
    <citation type="submission" date="2020-07" db="EMBL/GenBank/DDBJ databases">
        <title>Sequencing the genomes of 1000 actinobacteria strains.</title>
        <authorList>
            <person name="Klenk H.-P."/>
        </authorList>
    </citation>
    <scope>NUCLEOTIDE SEQUENCE [LARGE SCALE GENOMIC DNA]</scope>
    <source>
        <strain evidence="14 15">DSM 15475</strain>
    </source>
</reference>
<feature type="active site" description="Proton donor/acceptor" evidence="10">
    <location>
        <position position="264"/>
    </location>
</feature>
<dbReference type="SUPFAM" id="SSF51338">
    <property type="entry name" value="Composite domain of metallo-dependent hydrolases"/>
    <property type="match status" value="1"/>
</dbReference>
<gene>
    <name evidence="14" type="ORF">HNR09_001693</name>
</gene>
<protein>
    <recommendedName>
        <fullName evidence="3">N-acetylglucosamine-6-phosphate deacetylase</fullName>
        <ecNumber evidence="2">3.5.1.25</ecNumber>
    </recommendedName>
</protein>
<feature type="binding site" evidence="11">
    <location>
        <position position="133"/>
    </location>
    <ligand>
        <name>substrate</name>
    </ligand>
</feature>
<keyword evidence="5 9" id="KW-0378">Hydrolase</keyword>
<organism evidence="14 15">
    <name type="scientific">Nesterenkonia xinjiangensis</name>
    <dbReference type="NCBI Taxonomy" id="225327"/>
    <lineage>
        <taxon>Bacteria</taxon>
        <taxon>Bacillati</taxon>
        <taxon>Actinomycetota</taxon>
        <taxon>Actinomycetes</taxon>
        <taxon>Micrococcales</taxon>
        <taxon>Micrococcaceae</taxon>
        <taxon>Nesterenkonia</taxon>
    </lineage>
</organism>
<dbReference type="GO" id="GO:0046872">
    <property type="term" value="F:metal ion binding"/>
    <property type="evidence" value="ECO:0007669"/>
    <property type="project" value="UniProtKB-KW"/>
</dbReference>
<dbReference type="Gene3D" id="3.20.20.140">
    <property type="entry name" value="Metal-dependent hydrolases"/>
    <property type="match status" value="1"/>
</dbReference>
<dbReference type="InterPro" id="IPR011059">
    <property type="entry name" value="Metal-dep_hydrolase_composite"/>
</dbReference>
<keyword evidence="15" id="KW-1185">Reference proteome</keyword>
<comment type="caution">
    <text evidence="14">The sequence shown here is derived from an EMBL/GenBank/DDBJ whole genome shotgun (WGS) entry which is preliminary data.</text>
</comment>
<feature type="binding site" evidence="12">
    <location>
        <position position="186"/>
    </location>
    <ligand>
        <name>Zn(2+)</name>
        <dbReference type="ChEBI" id="CHEBI:29105"/>
    </ligand>
</feature>
<feature type="binding site" evidence="12">
    <location>
        <position position="207"/>
    </location>
    <ligand>
        <name>Zn(2+)</name>
        <dbReference type="ChEBI" id="CHEBI:29105"/>
    </ligand>
</feature>
<dbReference type="AlphaFoldDB" id="A0A7Z0GLV5"/>
<dbReference type="EC" id="3.5.1.25" evidence="2"/>
<dbReference type="InterPro" id="IPR006680">
    <property type="entry name" value="Amidohydro-rel"/>
</dbReference>
<evidence type="ECO:0000256" key="5">
    <source>
        <dbReference type="ARBA" id="ARBA00022801"/>
    </source>
</evidence>
<dbReference type="FunFam" id="3.20.20.140:FF:000004">
    <property type="entry name" value="N-acetylglucosamine-6-phosphate deacetylase"/>
    <property type="match status" value="1"/>
</dbReference>
<accession>A0A7Z0GLV5</accession>
<evidence type="ECO:0000256" key="11">
    <source>
        <dbReference type="PIRSR" id="PIRSR038994-2"/>
    </source>
</evidence>
<name>A0A7Z0GLV5_9MICC</name>
<keyword evidence="6 9" id="KW-0119">Carbohydrate metabolism</keyword>
<dbReference type="InterPro" id="IPR003764">
    <property type="entry name" value="GlcNAc_6-P_deAcase"/>
</dbReference>
<dbReference type="Pfam" id="PF01979">
    <property type="entry name" value="Amidohydro_1"/>
    <property type="match status" value="1"/>
</dbReference>
<evidence type="ECO:0000256" key="12">
    <source>
        <dbReference type="PIRSR" id="PIRSR038994-3"/>
    </source>
</evidence>
<dbReference type="GO" id="GO:0008448">
    <property type="term" value="F:N-acetylglucosamine-6-phosphate deacetylase activity"/>
    <property type="evidence" value="ECO:0007669"/>
    <property type="project" value="UniProtKB-EC"/>
</dbReference>
<evidence type="ECO:0000256" key="4">
    <source>
        <dbReference type="ARBA" id="ARBA00022723"/>
    </source>
</evidence>
<dbReference type="NCBIfam" id="TIGR00221">
    <property type="entry name" value="nagA"/>
    <property type="match status" value="1"/>
</dbReference>
<evidence type="ECO:0000259" key="13">
    <source>
        <dbReference type="Pfam" id="PF01979"/>
    </source>
</evidence>
<dbReference type="PANTHER" id="PTHR11113">
    <property type="entry name" value="N-ACETYLGLUCOSAMINE-6-PHOSPHATE DEACETYLASE"/>
    <property type="match status" value="1"/>
</dbReference>
<feature type="domain" description="Amidohydrolase-related" evidence="13">
    <location>
        <begin position="49"/>
        <end position="372"/>
    </location>
</feature>
<evidence type="ECO:0000313" key="14">
    <source>
        <dbReference type="EMBL" id="NYJ78282.1"/>
    </source>
</evidence>
<evidence type="ECO:0000256" key="8">
    <source>
        <dbReference type="ARBA" id="ARBA00060590"/>
    </source>
</evidence>